<dbReference type="GO" id="GO:0006689">
    <property type="term" value="P:ganglioside catabolic process"/>
    <property type="evidence" value="ECO:0007669"/>
    <property type="project" value="TreeGrafter"/>
</dbReference>
<dbReference type="EMBL" id="FOZC01000014">
    <property type="protein sequence ID" value="SFR85447.1"/>
    <property type="molecule type" value="Genomic_DNA"/>
</dbReference>
<accession>A0A1I6K2M5</accession>
<dbReference type="InterPro" id="IPR036278">
    <property type="entry name" value="Sialidase_sf"/>
</dbReference>
<proteinExistence type="inferred from homology"/>
<organism evidence="5 6">
    <name type="scientific">[Clostridium] aminophilum</name>
    <dbReference type="NCBI Taxonomy" id="1526"/>
    <lineage>
        <taxon>Bacteria</taxon>
        <taxon>Bacillati</taxon>
        <taxon>Bacillota</taxon>
        <taxon>Clostridia</taxon>
        <taxon>Lachnospirales</taxon>
        <taxon>Lachnospiraceae</taxon>
    </lineage>
</organism>
<dbReference type="SUPFAM" id="SSF50939">
    <property type="entry name" value="Sialidases"/>
    <property type="match status" value="1"/>
</dbReference>
<comment type="catalytic activity">
    <reaction evidence="1">
        <text>Hydrolysis of alpha-(2-&gt;3)-, alpha-(2-&gt;6)-, alpha-(2-&gt;8)- glycosidic linkages of terminal sialic acid residues in oligosaccharides, glycoproteins, glycolipids, colominic acid and synthetic substrates.</text>
        <dbReference type="EC" id="3.2.1.18"/>
    </reaction>
</comment>
<protein>
    <recommendedName>
        <fullName evidence="3">exo-alpha-sialidase</fullName>
        <ecNumber evidence="3">3.2.1.18</ecNumber>
    </recommendedName>
</protein>
<dbReference type="CDD" id="cd15482">
    <property type="entry name" value="Sialidase_non-viral"/>
    <property type="match status" value="1"/>
</dbReference>
<dbReference type="GO" id="GO:0005737">
    <property type="term" value="C:cytoplasm"/>
    <property type="evidence" value="ECO:0007669"/>
    <property type="project" value="TreeGrafter"/>
</dbReference>
<feature type="domain" description="Sialidase" evidence="4">
    <location>
        <begin position="52"/>
        <end position="344"/>
    </location>
</feature>
<evidence type="ECO:0000313" key="6">
    <source>
        <dbReference type="Proteomes" id="UP000214760"/>
    </source>
</evidence>
<dbReference type="RefSeq" id="WP_051684751.1">
    <property type="nucleotide sequence ID" value="NZ_FOZC01000014.1"/>
</dbReference>
<dbReference type="GO" id="GO:0004308">
    <property type="term" value="F:exo-alpha-sialidase activity"/>
    <property type="evidence" value="ECO:0007669"/>
    <property type="project" value="UniProtKB-EC"/>
</dbReference>
<dbReference type="AlphaFoldDB" id="A0A1I6K2M5"/>
<gene>
    <name evidence="5" type="ORF">SAMN02910262_02221</name>
</gene>
<name>A0A1I6K2M5_9FIRM</name>
<evidence type="ECO:0000256" key="3">
    <source>
        <dbReference type="ARBA" id="ARBA00012733"/>
    </source>
</evidence>
<dbReference type="Pfam" id="PF13088">
    <property type="entry name" value="BNR_2"/>
    <property type="match status" value="1"/>
</dbReference>
<sequence length="375" mass="42332">MGELREKNNITEMITKPKDVLNKNAVRIITTCHEGGYDMYRVPGIITASNGDILLYFEGRQRDEKRRSLLMVRSKDNGKNWSDIQILKADSGIHMLHNPLMLCDQIGRVFLFWNVDYRRLFYQISGDSGYSWGEPCEITDVILDWRRDGWNVRQFAVSCGHGISTKNGELIVPLWMSSSETAHSPAVFATISSQDGGRSWSRSNIVGSENGVENPTEGSIVECEDGRLLATLRHGSQKDRKRAFVQGRINRWGIPYLNEALPDPICAGSLLRMKDGSLLFSNCAFEDIACLEARRRGIDLSWSKDARQNLRIRRGGRNPGEWNEGLFITKEAGYSDLGQSTDGKTVYCFFEQGWIEGNCILNKHLVFLSIPASII</sequence>
<dbReference type="PANTHER" id="PTHR10628">
    <property type="entry name" value="SIALIDASE"/>
    <property type="match status" value="1"/>
</dbReference>
<dbReference type="EC" id="3.2.1.18" evidence="3"/>
<evidence type="ECO:0000313" key="5">
    <source>
        <dbReference type="EMBL" id="SFR85447.1"/>
    </source>
</evidence>
<dbReference type="PANTHER" id="PTHR10628:SF30">
    <property type="entry name" value="EXO-ALPHA-SIALIDASE"/>
    <property type="match status" value="1"/>
</dbReference>
<evidence type="ECO:0000256" key="2">
    <source>
        <dbReference type="ARBA" id="ARBA00009348"/>
    </source>
</evidence>
<dbReference type="Proteomes" id="UP000214760">
    <property type="component" value="Unassembled WGS sequence"/>
</dbReference>
<dbReference type="GO" id="GO:0016020">
    <property type="term" value="C:membrane"/>
    <property type="evidence" value="ECO:0007669"/>
    <property type="project" value="TreeGrafter"/>
</dbReference>
<evidence type="ECO:0000256" key="1">
    <source>
        <dbReference type="ARBA" id="ARBA00000427"/>
    </source>
</evidence>
<evidence type="ECO:0000259" key="4">
    <source>
        <dbReference type="Pfam" id="PF13088"/>
    </source>
</evidence>
<dbReference type="GO" id="GO:0009313">
    <property type="term" value="P:oligosaccharide catabolic process"/>
    <property type="evidence" value="ECO:0007669"/>
    <property type="project" value="TreeGrafter"/>
</dbReference>
<comment type="similarity">
    <text evidence="2">Belongs to the glycosyl hydrolase 33 family.</text>
</comment>
<dbReference type="Gene3D" id="2.120.10.10">
    <property type="match status" value="1"/>
</dbReference>
<dbReference type="InterPro" id="IPR026856">
    <property type="entry name" value="Sialidase_fam"/>
</dbReference>
<dbReference type="InterPro" id="IPR011040">
    <property type="entry name" value="Sialidase"/>
</dbReference>
<reference evidence="5 6" key="1">
    <citation type="submission" date="2016-10" db="EMBL/GenBank/DDBJ databases">
        <authorList>
            <person name="de Groot N.N."/>
        </authorList>
    </citation>
    <scope>NUCLEOTIDE SEQUENCE [LARGE SCALE GENOMIC DNA]</scope>
    <source>
        <strain evidence="5 6">F</strain>
    </source>
</reference>